<gene>
    <name evidence="3" type="primary">Aste57867_15478</name>
    <name evidence="2" type="ORF">As57867_015422</name>
    <name evidence="3" type="ORF">ASTE57867_15478</name>
</gene>
<name>A0A485L480_9STRA</name>
<evidence type="ECO:0000313" key="2">
    <source>
        <dbReference type="EMBL" id="KAF0693613.1"/>
    </source>
</evidence>
<organism evidence="3 4">
    <name type="scientific">Aphanomyces stellatus</name>
    <dbReference type="NCBI Taxonomy" id="120398"/>
    <lineage>
        <taxon>Eukaryota</taxon>
        <taxon>Sar</taxon>
        <taxon>Stramenopiles</taxon>
        <taxon>Oomycota</taxon>
        <taxon>Saprolegniomycetes</taxon>
        <taxon>Saprolegniales</taxon>
        <taxon>Verrucalvaceae</taxon>
        <taxon>Aphanomyces</taxon>
    </lineage>
</organism>
<evidence type="ECO:0000313" key="3">
    <source>
        <dbReference type="EMBL" id="VFT92280.1"/>
    </source>
</evidence>
<dbReference type="AlphaFoldDB" id="A0A485L480"/>
<protein>
    <submittedName>
        <fullName evidence="3">Aste57867_15478 protein</fullName>
    </submittedName>
</protein>
<feature type="chain" id="PRO_5036116325" evidence="1">
    <location>
        <begin position="21"/>
        <end position="265"/>
    </location>
</feature>
<evidence type="ECO:0000256" key="1">
    <source>
        <dbReference type="SAM" id="SignalP"/>
    </source>
</evidence>
<sequence length="265" mass="28631">MLATLRTAFVAAASVLSVSASEWGGQDLWIYSSAWYGEQCSCMCADVCWHPTPYMIEHLVTARLFAVYNNATPTMTFMADGTPQLLAASSTCAKKPALFSKPAIDAVGRAKLIQYFPFEFTKNANAMWDATYAKPNQVVPLFDQPCAGAMEQEFLGAAVQIAKYIGTPAVFTNNIGKTIPKQDIVDAFAALGLDAVLVCRGDALFEVFTCWGKNEPFQYQSDAADQRFGPAMPIACPPGVVATGNCKNETVSITKFVIRNTTSIA</sequence>
<dbReference type="EMBL" id="CAADRA010005700">
    <property type="protein sequence ID" value="VFT92280.1"/>
    <property type="molecule type" value="Genomic_DNA"/>
</dbReference>
<proteinExistence type="predicted"/>
<dbReference type="Proteomes" id="UP000332933">
    <property type="component" value="Unassembled WGS sequence"/>
</dbReference>
<keyword evidence="1" id="KW-0732">Signal</keyword>
<accession>A0A485L480</accession>
<feature type="signal peptide" evidence="1">
    <location>
        <begin position="1"/>
        <end position="20"/>
    </location>
</feature>
<dbReference type="EMBL" id="VJMH01005679">
    <property type="protein sequence ID" value="KAF0693613.1"/>
    <property type="molecule type" value="Genomic_DNA"/>
</dbReference>
<evidence type="ECO:0000313" key="4">
    <source>
        <dbReference type="Proteomes" id="UP000332933"/>
    </source>
</evidence>
<reference evidence="3 4" key="1">
    <citation type="submission" date="2019-03" db="EMBL/GenBank/DDBJ databases">
        <authorList>
            <person name="Gaulin E."/>
            <person name="Dumas B."/>
        </authorList>
    </citation>
    <scope>NUCLEOTIDE SEQUENCE [LARGE SCALE GENOMIC DNA]</scope>
    <source>
        <strain evidence="3">CBS 568.67</strain>
    </source>
</reference>
<reference evidence="2" key="2">
    <citation type="submission" date="2019-06" db="EMBL/GenBank/DDBJ databases">
        <title>Genomics analysis of Aphanomyces spp. identifies a new class of oomycete effector associated with host adaptation.</title>
        <authorList>
            <person name="Gaulin E."/>
        </authorList>
    </citation>
    <scope>NUCLEOTIDE SEQUENCE</scope>
    <source>
        <strain evidence="2">CBS 578.67</strain>
    </source>
</reference>
<keyword evidence="4" id="KW-1185">Reference proteome</keyword>
<dbReference type="OrthoDB" id="68675at2759"/>